<dbReference type="Pfam" id="PF13669">
    <property type="entry name" value="Glyoxalase_4"/>
    <property type="match status" value="1"/>
</dbReference>
<accession>A0A949K6X3</accession>
<evidence type="ECO:0000313" key="2">
    <source>
        <dbReference type="Proteomes" id="UP000712157"/>
    </source>
</evidence>
<dbReference type="AlphaFoldDB" id="A0A949K6X3"/>
<protein>
    <submittedName>
        <fullName evidence="1">VOC family protein</fullName>
    </submittedName>
</protein>
<dbReference type="Gene3D" id="3.10.180.10">
    <property type="entry name" value="2,3-Dihydroxybiphenyl 1,2-Dioxygenase, domain 1"/>
    <property type="match status" value="1"/>
</dbReference>
<dbReference type="InterPro" id="IPR029068">
    <property type="entry name" value="Glyas_Bleomycin-R_OHBP_Dase"/>
</dbReference>
<name>A0A949K6X3_9FIRM</name>
<keyword evidence="2" id="KW-1185">Reference proteome</keyword>
<reference evidence="1" key="1">
    <citation type="submission" date="2021-06" db="EMBL/GenBank/DDBJ databases">
        <title>Description of novel taxa of the family Lachnospiraceae.</title>
        <authorList>
            <person name="Chaplin A.V."/>
            <person name="Sokolova S.R."/>
            <person name="Pikina A.P."/>
            <person name="Korzhanova M."/>
            <person name="Belova V."/>
            <person name="Korostin D."/>
            <person name="Efimov B.A."/>
        </authorList>
    </citation>
    <scope>NUCLEOTIDE SEQUENCE</scope>
    <source>
        <strain evidence="1">ASD5720</strain>
    </source>
</reference>
<dbReference type="SUPFAM" id="SSF54593">
    <property type="entry name" value="Glyoxalase/Bleomycin resistance protein/Dihydroxybiphenyl dioxygenase"/>
    <property type="match status" value="1"/>
</dbReference>
<comment type="caution">
    <text evidence="1">The sequence shown here is derived from an EMBL/GenBank/DDBJ whole genome shotgun (WGS) entry which is preliminary data.</text>
</comment>
<dbReference type="RefSeq" id="WP_238721251.1">
    <property type="nucleotide sequence ID" value="NZ_JAHQCW010000009.1"/>
</dbReference>
<proteinExistence type="predicted"/>
<organism evidence="1 2">
    <name type="scientific">Diplocloster agilis</name>
    <dbReference type="NCBI Taxonomy" id="2850323"/>
    <lineage>
        <taxon>Bacteria</taxon>
        <taxon>Bacillati</taxon>
        <taxon>Bacillota</taxon>
        <taxon>Clostridia</taxon>
        <taxon>Lachnospirales</taxon>
        <taxon>Lachnospiraceae</taxon>
        <taxon>Diplocloster</taxon>
    </lineage>
</organism>
<evidence type="ECO:0000313" key="1">
    <source>
        <dbReference type="EMBL" id="MBU9736387.1"/>
    </source>
</evidence>
<dbReference type="EMBL" id="JAHQCW010000009">
    <property type="protein sequence ID" value="MBU9736387.1"/>
    <property type="molecule type" value="Genomic_DNA"/>
</dbReference>
<sequence>MALGTTKVWHLSFVVRDLETVIGNWAELLDVPVPEIMQVPAAEEAPAYTDDRLGDYTDCRIAVLEMENIKMEFVQPGESESPWKDFLKKEGEGLQHISFLVPDAKEAKAALNEKLGIHDPYHIGFYPDGTYAFYSTKDKLGTELNIKSEESNTDLIKRILANREKPLSELQ</sequence>
<gene>
    <name evidence="1" type="ORF">KTH89_07555</name>
</gene>
<dbReference type="Proteomes" id="UP000712157">
    <property type="component" value="Unassembled WGS sequence"/>
</dbReference>